<dbReference type="EMBL" id="CP120678">
    <property type="protein sequence ID" value="WIW71863.1"/>
    <property type="molecule type" value="Genomic_DNA"/>
</dbReference>
<proteinExistence type="predicted"/>
<sequence length="72" mass="8657">MWTIVPDMFLFSKDDPKFLENQYDEIEFSNKILVTRKLNEKQYEIVRIITTDPRDYLNEKIQPGSIINSNLF</sequence>
<gene>
    <name evidence="1" type="ORF">P3F81_06100</name>
</gene>
<organism evidence="1 2">
    <name type="scientific">Selenobaculum gibii</name>
    <dbReference type="NCBI Taxonomy" id="3054208"/>
    <lineage>
        <taxon>Bacteria</taxon>
        <taxon>Bacillati</taxon>
        <taxon>Bacillota</taxon>
        <taxon>Negativicutes</taxon>
        <taxon>Selenomonadales</taxon>
        <taxon>Selenomonadaceae</taxon>
        <taxon>Selenobaculum</taxon>
    </lineage>
</organism>
<dbReference type="InterPro" id="IPR025619">
    <property type="entry name" value="YlzJ"/>
</dbReference>
<dbReference type="RefSeq" id="WP_309320756.1">
    <property type="nucleotide sequence ID" value="NZ_CP120678.1"/>
</dbReference>
<accession>A0A9Y2AL43</accession>
<dbReference type="Pfam" id="PF14035">
    <property type="entry name" value="YlzJ"/>
    <property type="match status" value="1"/>
</dbReference>
<dbReference type="KEGG" id="sgbi:P3F81_06100"/>
<evidence type="ECO:0000313" key="2">
    <source>
        <dbReference type="Proteomes" id="UP001243623"/>
    </source>
</evidence>
<dbReference type="AlphaFoldDB" id="A0A9Y2AL43"/>
<name>A0A9Y2AL43_9FIRM</name>
<protein>
    <submittedName>
        <fullName evidence="1">YlzJ-like family protein</fullName>
    </submittedName>
</protein>
<evidence type="ECO:0000313" key="1">
    <source>
        <dbReference type="EMBL" id="WIW71863.1"/>
    </source>
</evidence>
<reference evidence="1" key="1">
    <citation type="submission" date="2023-03" db="EMBL/GenBank/DDBJ databases">
        <title>Selenobaculum gbiensis gen. nov. sp. nov., a new bacterium isolated from the gut microbiota of IBD patient.</title>
        <authorList>
            <person name="Yeo S."/>
            <person name="Park H."/>
            <person name="Huh C.S."/>
        </authorList>
    </citation>
    <scope>NUCLEOTIDE SEQUENCE</scope>
    <source>
        <strain evidence="1">ICN-92133</strain>
    </source>
</reference>
<dbReference type="Proteomes" id="UP001243623">
    <property type="component" value="Chromosome"/>
</dbReference>
<keyword evidence="2" id="KW-1185">Reference proteome</keyword>